<dbReference type="GO" id="GO:0030313">
    <property type="term" value="C:cell envelope"/>
    <property type="evidence" value="ECO:0007669"/>
    <property type="project" value="UniProtKB-SubCell"/>
</dbReference>
<dbReference type="InterPro" id="IPR058647">
    <property type="entry name" value="BSH_CzcB-like"/>
</dbReference>
<sequence length="477" mass="52012">MPAKIHPFSTAQEETAAPTMDEVPQFAEIALRSLAAALSQRRFDGAAVAFLSEIASGLGCARVSFGIVESGTLRVKAMSHDVDNHFRGELYRDIGDAMEEALDQRRSLQVPENDQERPAIVMANQRLRSRLGGQVQTVPLKVLGAWVGAICFEWRGASSISPMAPEPLGHIVDLAGPVLYLMYRDTRPMSVRVREWFGETIRTLRSEEGRWYRRALVAATLVSMAGLFVPVGQALSARASLEGAVERAVVAPVDGFIDTVMVRPGDAVKTGQVLIELAAQDLELEARRWESELSQHESAYMAALARAQRSDMMVSLSRAEEARARLDLARRSLARTKIAAGIDGVVIAGDMGRLQGAPVARGDVLLTLAPAQGYRVALSVHERDVGRIQAGQHGVLLLGAMASRTLPFEVTRVTPVAHVEDGENVYRVEARLLGDETSLRPGLRGVGKIDIGSAPLFGVLWRWIADNARMAWWRWGG</sequence>
<proteinExistence type="predicted"/>
<evidence type="ECO:0000256" key="1">
    <source>
        <dbReference type="ARBA" id="ARBA00004196"/>
    </source>
</evidence>
<evidence type="ECO:0000256" key="3">
    <source>
        <dbReference type="SAM" id="Coils"/>
    </source>
</evidence>
<dbReference type="RefSeq" id="WP_214360152.1">
    <property type="nucleotide sequence ID" value="NZ_JAEKFT010000004.1"/>
</dbReference>
<evidence type="ECO:0000259" key="4">
    <source>
        <dbReference type="Pfam" id="PF25973"/>
    </source>
</evidence>
<protein>
    <submittedName>
        <fullName evidence="5">HlyD family efflux transporter periplasmic adaptor subunit</fullName>
    </submittedName>
</protein>
<dbReference type="InterPro" id="IPR050465">
    <property type="entry name" value="UPF0194_transport"/>
</dbReference>
<dbReference type="Pfam" id="PF25973">
    <property type="entry name" value="BSH_CzcB"/>
    <property type="match status" value="1"/>
</dbReference>
<dbReference type="PANTHER" id="PTHR32347">
    <property type="entry name" value="EFFLUX SYSTEM COMPONENT YKNX-RELATED"/>
    <property type="match status" value="1"/>
</dbReference>
<evidence type="ECO:0000313" key="5">
    <source>
        <dbReference type="EMBL" id="MBT0960385.1"/>
    </source>
</evidence>
<reference evidence="6" key="1">
    <citation type="journal article" date="2022" name="ISME J.">
        <title>Genetic and phylogenetic analysis of dissimilatory iodate-reducing bacteria identifies potential niches across the world's oceans.</title>
        <authorList>
            <person name="Reyes-Umana V."/>
            <person name="Henning Z."/>
            <person name="Lee K."/>
            <person name="Barnum T.P."/>
            <person name="Coates J.D."/>
        </authorList>
    </citation>
    <scope>NUCLEOTIDE SEQUENCE [LARGE SCALE GENOMIC DNA]</scope>
    <source>
        <strain evidence="6">IR12</strain>
    </source>
</reference>
<comment type="subcellular location">
    <subcellularLocation>
        <location evidence="1">Cell envelope</location>
    </subcellularLocation>
</comment>
<organism evidence="5 6">
    <name type="scientific">Denitromonas iodatirespirans</name>
    <dbReference type="NCBI Taxonomy" id="2795389"/>
    <lineage>
        <taxon>Bacteria</taxon>
        <taxon>Pseudomonadati</taxon>
        <taxon>Pseudomonadota</taxon>
        <taxon>Betaproteobacteria</taxon>
        <taxon>Rhodocyclales</taxon>
        <taxon>Zoogloeaceae</taxon>
        <taxon>Denitromonas</taxon>
    </lineage>
</organism>
<dbReference type="Proteomes" id="UP000694660">
    <property type="component" value="Unassembled WGS sequence"/>
</dbReference>
<evidence type="ECO:0000256" key="2">
    <source>
        <dbReference type="ARBA" id="ARBA00023054"/>
    </source>
</evidence>
<evidence type="ECO:0000313" key="6">
    <source>
        <dbReference type="Proteomes" id="UP000694660"/>
    </source>
</evidence>
<comment type="caution">
    <text evidence="5">The sequence shown here is derived from an EMBL/GenBank/DDBJ whole genome shotgun (WGS) entry which is preliminary data.</text>
</comment>
<dbReference type="SUPFAM" id="SSF111369">
    <property type="entry name" value="HlyD-like secretion proteins"/>
    <property type="match status" value="1"/>
</dbReference>
<dbReference type="Gene3D" id="2.40.30.170">
    <property type="match status" value="1"/>
</dbReference>
<gene>
    <name evidence="5" type="ORF">I8J34_04285</name>
</gene>
<dbReference type="EMBL" id="JAEKFT010000004">
    <property type="protein sequence ID" value="MBT0960385.1"/>
    <property type="molecule type" value="Genomic_DNA"/>
</dbReference>
<accession>A0A944H7K0</accession>
<name>A0A944H7K0_DENI1</name>
<dbReference type="Gene3D" id="2.40.50.100">
    <property type="match status" value="1"/>
</dbReference>
<dbReference type="AlphaFoldDB" id="A0A944H7K0"/>
<keyword evidence="2 3" id="KW-0175">Coiled coil</keyword>
<keyword evidence="6" id="KW-1185">Reference proteome</keyword>
<feature type="coiled-coil region" evidence="3">
    <location>
        <begin position="279"/>
        <end position="339"/>
    </location>
</feature>
<dbReference type="PANTHER" id="PTHR32347:SF23">
    <property type="entry name" value="BLL5650 PROTEIN"/>
    <property type="match status" value="1"/>
</dbReference>
<feature type="domain" description="CzcB-like barrel-sandwich hybrid" evidence="4">
    <location>
        <begin position="248"/>
        <end position="363"/>
    </location>
</feature>